<feature type="domain" description="Zn(2)-C6 fungal-type" evidence="5">
    <location>
        <begin position="49"/>
        <end position="78"/>
    </location>
</feature>
<feature type="region of interest" description="Disordered" evidence="4">
    <location>
        <begin position="138"/>
        <end position="161"/>
    </location>
</feature>
<dbReference type="AlphaFoldDB" id="A0A284RPE9"/>
<dbReference type="Proteomes" id="UP000219338">
    <property type="component" value="Unassembled WGS sequence"/>
</dbReference>
<dbReference type="CDD" id="cd12148">
    <property type="entry name" value="fungal_TF_MHR"/>
    <property type="match status" value="1"/>
</dbReference>
<dbReference type="SMART" id="SM00906">
    <property type="entry name" value="Fungal_trans"/>
    <property type="match status" value="1"/>
</dbReference>
<sequence>MSGYHPYKQGESSKSAGQPSGYTPGDDAIAISQARPHSKANKRIRGEIACAECRRLKIRCDRMVPCSTCIKRGCASLCPNGTVPPGQGSRFVLAATEHLQTTLKKLEDRMHSLEDAIAIVYGADSDSPHPLLVKCKDEEVEEEPPNLQSTKEEAEEKDGDSPALLDALGTLYIDHDGWNRFFGPSGGSESLLNKQNPQDCPLPELDPSYLSPEINMCCRSFPFTPQTLPIASVQSSIESFLPPIERALELADIFLEHLSWMFQVVSARQIKELIYIVYKHKDIEYGPHDLALMLAVLGIGALVDLKLQPYNLEAQHYYRLAQAALALQPVLSEQSIVSIKVLHLMSIYNGMSGKESNLERSYALLCLASQVALRIGCHIDPSMWGFEGKEAYDRRVYFWNLVAGSLWQCLVTGRPPVILSEFIDCKIPTAEEENTFQHGEVPLGFGIWGFKASRECLVHVVKASLAVKPPSYESILELDQKIREFASPRPSEIMSEDSTPLSMRTFVRSHYKELMLLFLHRAFFTQAMTEYPTNPLLSPHAKSVITAYQSACVVLQDTRIQFMKKPLLCTRVWRIWTLAFTSAVVVGTVAIRGAHMNLEPIALEEFETACTLFRSAAETSPRAARALVGPILEPMLQKARQTRRDSGVLRFSDSSAEDDISIFAGRPTVLHPTEPGELYTITNPQGLSVPPKRFHSDPPYLPSHAQRPVQTIVNLPPLVAPVSESGHLPPSLQTLLHHPEHQTTFADLSAGWDGLFHEMPAPQALLYNTPSSQADYPPLSMSEPAMLDDRWSYFMHSYGILDDPRFSLIDLEYEMMVTGLECDY</sequence>
<dbReference type="SUPFAM" id="SSF57701">
    <property type="entry name" value="Zn2/Cys6 DNA-binding domain"/>
    <property type="match status" value="1"/>
</dbReference>
<evidence type="ECO:0000313" key="6">
    <source>
        <dbReference type="EMBL" id="SJL10629.1"/>
    </source>
</evidence>
<dbReference type="InterPro" id="IPR050613">
    <property type="entry name" value="Sec_Metabolite_Reg"/>
</dbReference>
<dbReference type="InterPro" id="IPR001138">
    <property type="entry name" value="Zn2Cys6_DnaBD"/>
</dbReference>
<dbReference type="PROSITE" id="PS50048">
    <property type="entry name" value="ZN2_CY6_FUNGAL_2"/>
    <property type="match status" value="1"/>
</dbReference>
<dbReference type="GO" id="GO:0005634">
    <property type="term" value="C:nucleus"/>
    <property type="evidence" value="ECO:0007669"/>
    <property type="project" value="UniProtKB-SubCell"/>
</dbReference>
<feature type="compositionally biased region" description="Polar residues" evidence="4">
    <location>
        <begin position="10"/>
        <end position="21"/>
    </location>
</feature>
<dbReference type="InterPro" id="IPR007219">
    <property type="entry name" value="XnlR_reg_dom"/>
</dbReference>
<evidence type="ECO:0000256" key="1">
    <source>
        <dbReference type="ARBA" id="ARBA00004123"/>
    </source>
</evidence>
<gene>
    <name evidence="6" type="ORF">ARMOST_14019</name>
</gene>
<name>A0A284RPE9_ARMOS</name>
<evidence type="ECO:0000256" key="2">
    <source>
        <dbReference type="ARBA" id="ARBA00022723"/>
    </source>
</evidence>
<organism evidence="6 7">
    <name type="scientific">Armillaria ostoyae</name>
    <name type="common">Armillaria root rot fungus</name>
    <dbReference type="NCBI Taxonomy" id="47428"/>
    <lineage>
        <taxon>Eukaryota</taxon>
        <taxon>Fungi</taxon>
        <taxon>Dikarya</taxon>
        <taxon>Basidiomycota</taxon>
        <taxon>Agaricomycotina</taxon>
        <taxon>Agaricomycetes</taxon>
        <taxon>Agaricomycetidae</taxon>
        <taxon>Agaricales</taxon>
        <taxon>Marasmiineae</taxon>
        <taxon>Physalacriaceae</taxon>
        <taxon>Armillaria</taxon>
    </lineage>
</organism>
<keyword evidence="3" id="KW-0539">Nucleus</keyword>
<dbReference type="PANTHER" id="PTHR31001">
    <property type="entry name" value="UNCHARACTERIZED TRANSCRIPTIONAL REGULATORY PROTEIN"/>
    <property type="match status" value="1"/>
</dbReference>
<dbReference type="InterPro" id="IPR036864">
    <property type="entry name" value="Zn2-C6_fun-type_DNA-bd_sf"/>
</dbReference>
<reference evidence="7" key="1">
    <citation type="journal article" date="2017" name="Nat. Ecol. Evol.">
        <title>Genome expansion and lineage-specific genetic innovations in the forest pathogenic fungi Armillaria.</title>
        <authorList>
            <person name="Sipos G."/>
            <person name="Prasanna A.N."/>
            <person name="Walter M.C."/>
            <person name="O'Connor E."/>
            <person name="Balint B."/>
            <person name="Krizsan K."/>
            <person name="Kiss B."/>
            <person name="Hess J."/>
            <person name="Varga T."/>
            <person name="Slot J."/>
            <person name="Riley R."/>
            <person name="Boka B."/>
            <person name="Rigling D."/>
            <person name="Barry K."/>
            <person name="Lee J."/>
            <person name="Mihaltcheva S."/>
            <person name="LaButti K."/>
            <person name="Lipzen A."/>
            <person name="Waldron R."/>
            <person name="Moloney N.M."/>
            <person name="Sperisen C."/>
            <person name="Kredics L."/>
            <person name="Vagvoelgyi C."/>
            <person name="Patrignani A."/>
            <person name="Fitzpatrick D."/>
            <person name="Nagy I."/>
            <person name="Doyle S."/>
            <person name="Anderson J.B."/>
            <person name="Grigoriev I.V."/>
            <person name="Gueldener U."/>
            <person name="Muensterkoetter M."/>
            <person name="Nagy L.G."/>
        </authorList>
    </citation>
    <scope>NUCLEOTIDE SEQUENCE [LARGE SCALE GENOMIC DNA]</scope>
    <source>
        <strain evidence="7">C18/9</strain>
    </source>
</reference>
<dbReference type="SMART" id="SM00066">
    <property type="entry name" value="GAL4"/>
    <property type="match status" value="1"/>
</dbReference>
<dbReference type="STRING" id="47428.A0A284RPE9"/>
<evidence type="ECO:0000256" key="4">
    <source>
        <dbReference type="SAM" id="MobiDB-lite"/>
    </source>
</evidence>
<dbReference type="OrthoDB" id="424974at2759"/>
<dbReference type="GO" id="GO:0000981">
    <property type="term" value="F:DNA-binding transcription factor activity, RNA polymerase II-specific"/>
    <property type="evidence" value="ECO:0007669"/>
    <property type="project" value="InterPro"/>
</dbReference>
<dbReference type="OMA" id="YDRRVYF"/>
<evidence type="ECO:0000313" key="7">
    <source>
        <dbReference type="Proteomes" id="UP000219338"/>
    </source>
</evidence>
<dbReference type="Gene3D" id="4.10.240.10">
    <property type="entry name" value="Zn(2)-C6 fungal-type DNA-binding domain"/>
    <property type="match status" value="1"/>
</dbReference>
<dbReference type="GO" id="GO:0003677">
    <property type="term" value="F:DNA binding"/>
    <property type="evidence" value="ECO:0007669"/>
    <property type="project" value="InterPro"/>
</dbReference>
<dbReference type="GO" id="GO:0008270">
    <property type="term" value="F:zinc ion binding"/>
    <property type="evidence" value="ECO:0007669"/>
    <property type="project" value="InterPro"/>
</dbReference>
<dbReference type="Pfam" id="PF00172">
    <property type="entry name" value="Zn_clus"/>
    <property type="match status" value="1"/>
</dbReference>
<dbReference type="GO" id="GO:0006351">
    <property type="term" value="P:DNA-templated transcription"/>
    <property type="evidence" value="ECO:0007669"/>
    <property type="project" value="InterPro"/>
</dbReference>
<feature type="region of interest" description="Disordered" evidence="4">
    <location>
        <begin position="1"/>
        <end position="28"/>
    </location>
</feature>
<accession>A0A284RPE9</accession>
<proteinExistence type="predicted"/>
<dbReference type="PROSITE" id="PS00463">
    <property type="entry name" value="ZN2_CY6_FUNGAL_1"/>
    <property type="match status" value="1"/>
</dbReference>
<keyword evidence="2" id="KW-0479">Metal-binding</keyword>
<keyword evidence="7" id="KW-1185">Reference proteome</keyword>
<evidence type="ECO:0000259" key="5">
    <source>
        <dbReference type="PROSITE" id="PS50048"/>
    </source>
</evidence>
<dbReference type="EMBL" id="FUEG01000012">
    <property type="protein sequence ID" value="SJL10629.1"/>
    <property type="molecule type" value="Genomic_DNA"/>
</dbReference>
<protein>
    <recommendedName>
        <fullName evidence="5">Zn(2)-C6 fungal-type domain-containing protein</fullName>
    </recommendedName>
</protein>
<dbReference type="PANTHER" id="PTHR31001:SF56">
    <property type="entry name" value="ZN(2)-C6 FUNGAL-TYPE DOMAIN-CONTAINING PROTEIN"/>
    <property type="match status" value="1"/>
</dbReference>
<comment type="subcellular location">
    <subcellularLocation>
        <location evidence="1">Nucleus</location>
    </subcellularLocation>
</comment>
<dbReference type="CDD" id="cd00067">
    <property type="entry name" value="GAL4"/>
    <property type="match status" value="1"/>
</dbReference>
<dbReference type="Pfam" id="PF04082">
    <property type="entry name" value="Fungal_trans"/>
    <property type="match status" value="1"/>
</dbReference>
<evidence type="ECO:0000256" key="3">
    <source>
        <dbReference type="ARBA" id="ARBA00023242"/>
    </source>
</evidence>